<dbReference type="Pfam" id="PF00082">
    <property type="entry name" value="Peptidase_S8"/>
    <property type="match status" value="1"/>
</dbReference>
<comment type="caution">
    <text evidence="9">The sequence shown here is derived from an EMBL/GenBank/DDBJ whole genome shotgun (WGS) entry which is preliminary data.</text>
</comment>
<feature type="active site" description="Charge relay system" evidence="5">
    <location>
        <position position="360"/>
    </location>
</feature>
<organism evidence="9 10">
    <name type="scientific">Diaporthe australafricana</name>
    <dbReference type="NCBI Taxonomy" id="127596"/>
    <lineage>
        <taxon>Eukaryota</taxon>
        <taxon>Fungi</taxon>
        <taxon>Dikarya</taxon>
        <taxon>Ascomycota</taxon>
        <taxon>Pezizomycotina</taxon>
        <taxon>Sordariomycetes</taxon>
        <taxon>Sordariomycetidae</taxon>
        <taxon>Diaporthales</taxon>
        <taxon>Diaporthaceae</taxon>
        <taxon>Diaporthe</taxon>
    </lineage>
</organism>
<evidence type="ECO:0000256" key="7">
    <source>
        <dbReference type="SAM" id="SignalP"/>
    </source>
</evidence>
<dbReference type="SUPFAM" id="SSF52743">
    <property type="entry name" value="Subtilisin-like"/>
    <property type="match status" value="1"/>
</dbReference>
<keyword evidence="7" id="KW-0732">Signal</keyword>
<proteinExistence type="inferred from homology"/>
<keyword evidence="10" id="KW-1185">Reference proteome</keyword>
<dbReference type="PROSITE" id="PS00138">
    <property type="entry name" value="SUBTILASE_SER"/>
    <property type="match status" value="1"/>
</dbReference>
<dbReference type="PRINTS" id="PR00723">
    <property type="entry name" value="SUBTILISIN"/>
</dbReference>
<dbReference type="InterPro" id="IPR000209">
    <property type="entry name" value="Peptidase_S8/S53_dom"/>
</dbReference>
<evidence type="ECO:0000256" key="5">
    <source>
        <dbReference type="PROSITE-ProRule" id="PRU01240"/>
    </source>
</evidence>
<evidence type="ECO:0000313" key="9">
    <source>
        <dbReference type="EMBL" id="KAL1862840.1"/>
    </source>
</evidence>
<dbReference type="PANTHER" id="PTHR43806">
    <property type="entry name" value="PEPTIDASE S8"/>
    <property type="match status" value="1"/>
</dbReference>
<feature type="active site" description="Charge relay system" evidence="5">
    <location>
        <position position="153"/>
    </location>
</feature>
<protein>
    <recommendedName>
        <fullName evidence="8">Peptidase S8/S53 domain-containing protein</fullName>
    </recommendedName>
</protein>
<dbReference type="PANTHER" id="PTHR43806:SF11">
    <property type="entry name" value="CEREVISIN-RELATED"/>
    <property type="match status" value="1"/>
</dbReference>
<evidence type="ECO:0000256" key="3">
    <source>
        <dbReference type="ARBA" id="ARBA00022801"/>
    </source>
</evidence>
<dbReference type="InterPro" id="IPR015500">
    <property type="entry name" value="Peptidase_S8_subtilisin-rel"/>
</dbReference>
<feature type="signal peptide" evidence="7">
    <location>
        <begin position="1"/>
        <end position="19"/>
    </location>
</feature>
<keyword evidence="4 5" id="KW-0720">Serine protease</keyword>
<comment type="similarity">
    <text evidence="1 5">Belongs to the peptidase S8 family.</text>
</comment>
<dbReference type="EMBL" id="JAWRVE010000077">
    <property type="protein sequence ID" value="KAL1862840.1"/>
    <property type="molecule type" value="Genomic_DNA"/>
</dbReference>
<evidence type="ECO:0000313" key="10">
    <source>
        <dbReference type="Proteomes" id="UP001583177"/>
    </source>
</evidence>
<dbReference type="InterPro" id="IPR023828">
    <property type="entry name" value="Peptidase_S8_Ser-AS"/>
</dbReference>
<dbReference type="Gene3D" id="3.40.50.200">
    <property type="entry name" value="Peptidase S8/S53 domain"/>
    <property type="match status" value="1"/>
</dbReference>
<accession>A0ABR3WIM9</accession>
<reference evidence="9 10" key="1">
    <citation type="journal article" date="2024" name="IMA Fungus">
        <title>IMA Genome - F19 : A genome assembly and annotation guide to empower mycologists, including annotated draft genome sequences of Ceratocystis pirilliformis, Diaporthe australafricana, Fusarium ophioides, Paecilomyces lecythidis, and Sporothrix stenoceras.</title>
        <authorList>
            <person name="Aylward J."/>
            <person name="Wilson A.M."/>
            <person name="Visagie C.M."/>
            <person name="Spraker J."/>
            <person name="Barnes I."/>
            <person name="Buitendag C."/>
            <person name="Ceriani C."/>
            <person name="Del Mar Angel L."/>
            <person name="du Plessis D."/>
            <person name="Fuchs T."/>
            <person name="Gasser K."/>
            <person name="Kramer D."/>
            <person name="Li W."/>
            <person name="Munsamy K."/>
            <person name="Piso A."/>
            <person name="Price J.L."/>
            <person name="Sonnekus B."/>
            <person name="Thomas C."/>
            <person name="van der Nest A."/>
            <person name="van Dijk A."/>
            <person name="van Heerden A."/>
            <person name="van Vuuren N."/>
            <person name="Yilmaz N."/>
            <person name="Duong T.A."/>
            <person name="van der Merwe N.A."/>
            <person name="Wingfield M.J."/>
            <person name="Wingfield B.D."/>
        </authorList>
    </citation>
    <scope>NUCLEOTIDE SEQUENCE [LARGE SCALE GENOMIC DNA]</scope>
    <source>
        <strain evidence="9 10">CMW 18300</strain>
    </source>
</reference>
<dbReference type="InterPro" id="IPR050131">
    <property type="entry name" value="Peptidase_S8_subtilisin-like"/>
</dbReference>
<dbReference type="PROSITE" id="PS51892">
    <property type="entry name" value="SUBTILASE"/>
    <property type="match status" value="1"/>
</dbReference>
<feature type="domain" description="Peptidase S8/S53" evidence="8">
    <location>
        <begin position="80"/>
        <end position="408"/>
    </location>
</feature>
<evidence type="ECO:0000256" key="6">
    <source>
        <dbReference type="SAM" id="MobiDB-lite"/>
    </source>
</evidence>
<keyword evidence="2 5" id="KW-0645">Protease</keyword>
<evidence type="ECO:0000256" key="4">
    <source>
        <dbReference type="ARBA" id="ARBA00022825"/>
    </source>
</evidence>
<gene>
    <name evidence="9" type="ORF">Daus18300_008337</name>
</gene>
<evidence type="ECO:0000256" key="1">
    <source>
        <dbReference type="ARBA" id="ARBA00011073"/>
    </source>
</evidence>
<dbReference type="Proteomes" id="UP001583177">
    <property type="component" value="Unassembled WGS sequence"/>
</dbReference>
<dbReference type="InterPro" id="IPR036852">
    <property type="entry name" value="Peptidase_S8/S53_dom_sf"/>
</dbReference>
<feature type="active site" description="Charge relay system" evidence="5">
    <location>
        <position position="89"/>
    </location>
</feature>
<evidence type="ECO:0000259" key="8">
    <source>
        <dbReference type="Pfam" id="PF00082"/>
    </source>
</evidence>
<evidence type="ECO:0000256" key="2">
    <source>
        <dbReference type="ARBA" id="ARBA00022670"/>
    </source>
</evidence>
<name>A0ABR3WIM9_9PEZI</name>
<sequence length="476" mass="51006">MSGHLVLLAVCAYFLLANAFHLGHQSDALNASFDPLNTLNARALVTDTSANDYLTLLSAPHDEDDPNPVDKGYVHDDSGGEGTTIFVLDGGFNLDKYPEEQCLDQRRIDHFLVPASYRYIALTDADRQAGLYYPPESMDDTAATTSDRKFHGHGTQIAILAAGCKTGVAPKANLYLIKISESKMRPDGLADSSFVGPLAQVYALQRVAAVIRGVPGGPSVPKGKAVVVMAAAGWSFDEMGTYGSHWDIVHDQFLFAMTQLERLGVTVVIAAGNKGSTGDPEQPNQEPSFVPQYLDQEFPQASVTEKEPPILVGATNNKGQLSSFTTPGRQHVVVSLYAQGANVKSTDLLSSEPDFREGTSYSTPIVAGLAAYTLGLPSNSHLCQYNPSPAADEDSVGLCLKKYLVNSAFQRVASTNLLAEDAGMYRYPIPATVLVASNGASAATEEEEGGEPFGDPTPCWSDDTRKQCRMANTTRT</sequence>
<feature type="region of interest" description="Disordered" evidence="6">
    <location>
        <begin position="440"/>
        <end position="476"/>
    </location>
</feature>
<keyword evidence="3 5" id="KW-0378">Hydrolase</keyword>
<feature type="chain" id="PRO_5045916476" description="Peptidase S8/S53 domain-containing protein" evidence="7">
    <location>
        <begin position="20"/>
        <end position="476"/>
    </location>
</feature>